<accession>A0ABW1DRU1</accession>
<proteinExistence type="predicted"/>
<sequence length="495" mass="55843">MTNEAGLTAHEYRDLLTAALRESVYADTRRPTAHTLFMPDSHRTALYVDNVVVPGGRGVGKTFWYHTLLDERLRELAADEYRINRLRHLKVHPGHGLDLNSERYPGPPDLRGLVEAGEDPYDIWYAVLLTALGQEELRGLLEWRDKVAWVRAHTGAAQRTLERADREAYEANVVHLLLFDALEHLHPDRARADLLVGGLLRLALQMRFGTRNIRLKVFIRPDMFEAAKLAFADAAKLSGYAAALEWTQTDLYGLLFHCLGNEDEEQVEPAQRFRRITGGWDTDDAGTRHVPPMLLRNDAARQEELFAQIADPFMGGNYRKGRPYTWLPNHLMDGKGKTSPRSFLQALATAADVTRSTHPGHDRALHHEAIRAGVQDASKRRVNEVSEDTPWVKLAIEPLVGCQVPIEEEMVLKLWQDADLPSVLAKDAARYVQADRPELVRTGPRHPDDLPRLIAELRELGVMTDPRSDGRLDLPDVYRIAFGLGRRGGVPKPRA</sequence>
<dbReference type="Proteomes" id="UP001596180">
    <property type="component" value="Unassembled WGS sequence"/>
</dbReference>
<name>A0ABW1DRU1_9ACTN</name>
<evidence type="ECO:0000313" key="2">
    <source>
        <dbReference type="Proteomes" id="UP001596180"/>
    </source>
</evidence>
<dbReference type="EMBL" id="JBHSOA010000004">
    <property type="protein sequence ID" value="MFC5850728.1"/>
    <property type="molecule type" value="Genomic_DNA"/>
</dbReference>
<reference evidence="2" key="1">
    <citation type="journal article" date="2019" name="Int. J. Syst. Evol. Microbiol.">
        <title>The Global Catalogue of Microorganisms (GCM) 10K type strain sequencing project: providing services to taxonomists for standard genome sequencing and annotation.</title>
        <authorList>
            <consortium name="The Broad Institute Genomics Platform"/>
            <consortium name="The Broad Institute Genome Sequencing Center for Infectious Disease"/>
            <person name="Wu L."/>
            <person name="Ma J."/>
        </authorList>
    </citation>
    <scope>NUCLEOTIDE SEQUENCE [LARGE SCALE GENOMIC DNA]</scope>
    <source>
        <strain evidence="2">JCM 10411</strain>
    </source>
</reference>
<comment type="caution">
    <text evidence="1">The sequence shown here is derived from an EMBL/GenBank/DDBJ whole genome shotgun (WGS) entry which is preliminary data.</text>
</comment>
<organism evidence="1 2">
    <name type="scientific">Streptomyces chlorus</name>
    <dbReference type="NCBI Taxonomy" id="887452"/>
    <lineage>
        <taxon>Bacteria</taxon>
        <taxon>Bacillati</taxon>
        <taxon>Actinomycetota</taxon>
        <taxon>Actinomycetes</taxon>
        <taxon>Kitasatosporales</taxon>
        <taxon>Streptomycetaceae</taxon>
        <taxon>Streptomyces</taxon>
    </lineage>
</organism>
<gene>
    <name evidence="1" type="ORF">ACFPZI_02425</name>
</gene>
<keyword evidence="2" id="KW-1185">Reference proteome</keyword>
<protein>
    <recommendedName>
        <fullName evidence="3">ATP-binding protein</fullName>
    </recommendedName>
</protein>
<dbReference type="RefSeq" id="WP_381357506.1">
    <property type="nucleotide sequence ID" value="NZ_JBHSOA010000004.1"/>
</dbReference>
<evidence type="ECO:0000313" key="1">
    <source>
        <dbReference type="EMBL" id="MFC5850728.1"/>
    </source>
</evidence>
<evidence type="ECO:0008006" key="3">
    <source>
        <dbReference type="Google" id="ProtNLM"/>
    </source>
</evidence>